<dbReference type="InterPro" id="IPR010987">
    <property type="entry name" value="Glutathione-S-Trfase_C-like"/>
</dbReference>
<dbReference type="GO" id="GO:0004364">
    <property type="term" value="F:glutathione transferase activity"/>
    <property type="evidence" value="ECO:0007669"/>
    <property type="project" value="TreeGrafter"/>
</dbReference>
<gene>
    <name evidence="3" type="ORF">BDY21DRAFT_348871</name>
</gene>
<keyword evidence="4" id="KW-1185">Reference proteome</keyword>
<dbReference type="Gene3D" id="1.20.1050.10">
    <property type="match status" value="1"/>
</dbReference>
<feature type="compositionally biased region" description="Basic residues" evidence="1">
    <location>
        <begin position="15"/>
        <end position="36"/>
    </location>
</feature>
<feature type="region of interest" description="Disordered" evidence="1">
    <location>
        <begin position="15"/>
        <end position="74"/>
    </location>
</feature>
<dbReference type="AlphaFoldDB" id="A0A6A6NVQ1"/>
<keyword evidence="3" id="KW-0808">Transferase</keyword>
<feature type="domain" description="GST C-terminal" evidence="2">
    <location>
        <begin position="176"/>
        <end position="320"/>
    </location>
</feature>
<dbReference type="CDD" id="cd03192">
    <property type="entry name" value="GST_C_Sigma_like"/>
    <property type="match status" value="1"/>
</dbReference>
<dbReference type="GO" id="GO:0006749">
    <property type="term" value="P:glutathione metabolic process"/>
    <property type="evidence" value="ECO:0007669"/>
    <property type="project" value="TreeGrafter"/>
</dbReference>
<organism evidence="3 4">
    <name type="scientific">Lineolata rhizophorae</name>
    <dbReference type="NCBI Taxonomy" id="578093"/>
    <lineage>
        <taxon>Eukaryota</taxon>
        <taxon>Fungi</taxon>
        <taxon>Dikarya</taxon>
        <taxon>Ascomycota</taxon>
        <taxon>Pezizomycotina</taxon>
        <taxon>Dothideomycetes</taxon>
        <taxon>Dothideomycetes incertae sedis</taxon>
        <taxon>Lineolatales</taxon>
        <taxon>Lineolataceae</taxon>
        <taxon>Lineolata</taxon>
    </lineage>
</organism>
<evidence type="ECO:0000256" key="1">
    <source>
        <dbReference type="SAM" id="MobiDB-lite"/>
    </source>
</evidence>
<reference evidence="3" key="1">
    <citation type="journal article" date="2020" name="Stud. Mycol.">
        <title>101 Dothideomycetes genomes: a test case for predicting lifestyles and emergence of pathogens.</title>
        <authorList>
            <person name="Haridas S."/>
            <person name="Albert R."/>
            <person name="Binder M."/>
            <person name="Bloem J."/>
            <person name="Labutti K."/>
            <person name="Salamov A."/>
            <person name="Andreopoulos B."/>
            <person name="Baker S."/>
            <person name="Barry K."/>
            <person name="Bills G."/>
            <person name="Bluhm B."/>
            <person name="Cannon C."/>
            <person name="Castanera R."/>
            <person name="Culley D."/>
            <person name="Daum C."/>
            <person name="Ezra D."/>
            <person name="Gonzalez J."/>
            <person name="Henrissat B."/>
            <person name="Kuo A."/>
            <person name="Liang C."/>
            <person name="Lipzen A."/>
            <person name="Lutzoni F."/>
            <person name="Magnuson J."/>
            <person name="Mondo S."/>
            <person name="Nolan M."/>
            <person name="Ohm R."/>
            <person name="Pangilinan J."/>
            <person name="Park H.-J."/>
            <person name="Ramirez L."/>
            <person name="Alfaro M."/>
            <person name="Sun H."/>
            <person name="Tritt A."/>
            <person name="Yoshinaga Y."/>
            <person name="Zwiers L.-H."/>
            <person name="Turgeon B."/>
            <person name="Goodwin S."/>
            <person name="Spatafora J."/>
            <person name="Crous P."/>
            <person name="Grigoriev I."/>
        </authorList>
    </citation>
    <scope>NUCLEOTIDE SEQUENCE</scope>
    <source>
        <strain evidence="3">ATCC 16933</strain>
    </source>
</reference>
<dbReference type="SUPFAM" id="SSF52833">
    <property type="entry name" value="Thioredoxin-like"/>
    <property type="match status" value="1"/>
</dbReference>
<proteinExistence type="predicted"/>
<dbReference type="SUPFAM" id="SSF47616">
    <property type="entry name" value="GST C-terminal domain-like"/>
    <property type="match status" value="1"/>
</dbReference>
<evidence type="ECO:0000259" key="2">
    <source>
        <dbReference type="PROSITE" id="PS50405"/>
    </source>
</evidence>
<dbReference type="PANTHER" id="PTHR11571:SF263">
    <property type="entry name" value="GLUTATHIONE S-TRANSFERASE"/>
    <property type="match status" value="1"/>
</dbReference>
<dbReference type="Gene3D" id="3.40.30.10">
    <property type="entry name" value="Glutaredoxin"/>
    <property type="match status" value="1"/>
</dbReference>
<evidence type="ECO:0000313" key="4">
    <source>
        <dbReference type="Proteomes" id="UP000799766"/>
    </source>
</evidence>
<dbReference type="Proteomes" id="UP000799766">
    <property type="component" value="Unassembled WGS sequence"/>
</dbReference>
<dbReference type="Pfam" id="PF14497">
    <property type="entry name" value="GST_C_3"/>
    <property type="match status" value="1"/>
</dbReference>
<accession>A0A6A6NVQ1</accession>
<dbReference type="InterPro" id="IPR004046">
    <property type="entry name" value="GST_C"/>
</dbReference>
<dbReference type="PROSITE" id="PS50405">
    <property type="entry name" value="GST_CTER"/>
    <property type="match status" value="1"/>
</dbReference>
<protein>
    <submittedName>
        <fullName evidence="3">Glutathione S-transferase</fullName>
    </submittedName>
</protein>
<evidence type="ECO:0000313" key="3">
    <source>
        <dbReference type="EMBL" id="KAF2455850.1"/>
    </source>
</evidence>
<dbReference type="EMBL" id="MU001685">
    <property type="protein sequence ID" value="KAF2455850.1"/>
    <property type="molecule type" value="Genomic_DNA"/>
</dbReference>
<dbReference type="OrthoDB" id="414243at2759"/>
<sequence>MLIARRFFHLPRPHLRHHHHHNHNHNHHHHHRHRRQLVYPNSTPHAPRPHSTMATPSEPSTKRQRTTRSGSTPAYELLYHPVLPGRGEYVRLVFEATRTPYTDVANASPTGYDAVAALCQSDTAGWDGDGNPPVFAPPALRVKGAGAEDGSDLLMYQTANILGYLGWATGMVDQGDEVARAWVAELVMTALDWNDEAHDTHHPITSMDYYEDQKPEALRAATAFRVHRLPKRLGYFSRVLSHAQPYLALNRLTPADTTLFQVMDGTMHAFPKEMAARRAEFPAVFAHHERIREEDGIKEYLASGRRLAYGDGIYRHYPELDRQEE</sequence>
<dbReference type="PANTHER" id="PTHR11571">
    <property type="entry name" value="GLUTATHIONE S-TRANSFERASE"/>
    <property type="match status" value="1"/>
</dbReference>
<dbReference type="InterPro" id="IPR036282">
    <property type="entry name" value="Glutathione-S-Trfase_C_sf"/>
</dbReference>
<dbReference type="InterPro" id="IPR050213">
    <property type="entry name" value="GST_superfamily"/>
</dbReference>
<name>A0A6A6NVQ1_9PEZI</name>
<dbReference type="InterPro" id="IPR036249">
    <property type="entry name" value="Thioredoxin-like_sf"/>
</dbReference>